<feature type="transmembrane region" description="Helical" evidence="1">
    <location>
        <begin position="110"/>
        <end position="130"/>
    </location>
</feature>
<gene>
    <name evidence="2" type="ORF">FIBRA_06524</name>
</gene>
<keyword evidence="3" id="KW-1185">Reference proteome</keyword>
<dbReference type="Proteomes" id="UP000006352">
    <property type="component" value="Unassembled WGS sequence"/>
</dbReference>
<keyword evidence="1" id="KW-0472">Membrane</keyword>
<evidence type="ECO:0000313" key="3">
    <source>
        <dbReference type="Proteomes" id="UP000006352"/>
    </source>
</evidence>
<feature type="transmembrane region" description="Helical" evidence="1">
    <location>
        <begin position="33"/>
        <end position="57"/>
    </location>
</feature>
<dbReference type="PANTHER" id="PTHR40465">
    <property type="entry name" value="CHROMOSOME 1, WHOLE GENOME SHOTGUN SEQUENCE"/>
    <property type="match status" value="1"/>
</dbReference>
<protein>
    <submittedName>
        <fullName evidence="2">Uncharacterized protein</fullName>
    </submittedName>
</protein>
<dbReference type="EMBL" id="HE797152">
    <property type="protein sequence ID" value="CCM04352.1"/>
    <property type="molecule type" value="Genomic_DNA"/>
</dbReference>
<dbReference type="OrthoDB" id="2749860at2759"/>
<dbReference type="PANTHER" id="PTHR40465:SF1">
    <property type="entry name" value="DUF6534 DOMAIN-CONTAINING PROTEIN"/>
    <property type="match status" value="1"/>
</dbReference>
<accession>J4HZ90</accession>
<feature type="transmembrane region" description="Helical" evidence="1">
    <location>
        <begin position="142"/>
        <end position="163"/>
    </location>
</feature>
<sequence length="242" mass="26530">MDSGTSTLASSLGAIFLGNIVTATCDAISVVGVWWLSLLVWSFSFFGLTTIQTYIYCKCPKDDSFVMQALIFVLWVIDGLHLAFSTHTVYSYTILDYANLKEPQDVVWSLPAMVLVTGMSDLIVRSLFCYRVWKLSKKTSDWSLVVAIILTSIVTVAASWVYAFEAFTVKTLGELSWPVFSQLLYAGLVSALVGDIIIAGSLCILLTSHCTGLSTYLLYSCGDDYQLTLWNGLAEPTLSSGL</sequence>
<feature type="transmembrane region" description="Helical" evidence="1">
    <location>
        <begin position="69"/>
        <end position="90"/>
    </location>
</feature>
<dbReference type="STRING" id="599839.J4HZ90"/>
<dbReference type="HOGENOM" id="CLU_1147211_0_0_1"/>
<feature type="transmembrane region" description="Helical" evidence="1">
    <location>
        <begin position="183"/>
        <end position="206"/>
    </location>
</feature>
<dbReference type="InParanoid" id="J4HZ90"/>
<keyword evidence="1" id="KW-1133">Transmembrane helix</keyword>
<evidence type="ECO:0000313" key="2">
    <source>
        <dbReference type="EMBL" id="CCM04352.1"/>
    </source>
</evidence>
<name>J4HZ90_9APHY</name>
<keyword evidence="1" id="KW-0812">Transmembrane</keyword>
<dbReference type="RefSeq" id="XP_012183635.1">
    <property type="nucleotide sequence ID" value="XM_012328245.1"/>
</dbReference>
<proteinExistence type="predicted"/>
<reference evidence="2 3" key="1">
    <citation type="journal article" date="2012" name="Appl. Environ. Microbiol.">
        <title>Short-read sequencing for genomic analysis of the brown rot fungus Fibroporia radiculosa.</title>
        <authorList>
            <person name="Tang J.D."/>
            <person name="Perkins A.D."/>
            <person name="Sonstegard T.S."/>
            <person name="Schroeder S.G."/>
            <person name="Burgess S.C."/>
            <person name="Diehl S.V."/>
        </authorList>
    </citation>
    <scope>NUCLEOTIDE SEQUENCE [LARGE SCALE GENOMIC DNA]</scope>
    <source>
        <strain evidence="2 3">TFFH 294</strain>
    </source>
</reference>
<dbReference type="GeneID" id="24099263"/>
<organism evidence="2 3">
    <name type="scientific">Fibroporia radiculosa</name>
    <dbReference type="NCBI Taxonomy" id="599839"/>
    <lineage>
        <taxon>Eukaryota</taxon>
        <taxon>Fungi</taxon>
        <taxon>Dikarya</taxon>
        <taxon>Basidiomycota</taxon>
        <taxon>Agaricomycotina</taxon>
        <taxon>Agaricomycetes</taxon>
        <taxon>Polyporales</taxon>
        <taxon>Fibroporiaceae</taxon>
        <taxon>Fibroporia</taxon>
    </lineage>
</organism>
<dbReference type="AlphaFoldDB" id="J4HZ90"/>
<evidence type="ECO:0000256" key="1">
    <source>
        <dbReference type="SAM" id="Phobius"/>
    </source>
</evidence>